<dbReference type="InterPro" id="IPR011010">
    <property type="entry name" value="DNA_brk_join_enz"/>
</dbReference>
<evidence type="ECO:0000259" key="2">
    <source>
        <dbReference type="Pfam" id="PF01028"/>
    </source>
</evidence>
<reference evidence="4" key="1">
    <citation type="journal article" date="2011" name="Nat. Biotechnol.">
        <title>The genomic sequence of the Chinese hamster ovary (CHO)-K1 cell line.</title>
        <authorList>
            <person name="Xu X."/>
            <person name="Nagarajan H."/>
            <person name="Lewis N.E."/>
            <person name="Pan S."/>
            <person name="Cai Z."/>
            <person name="Liu X."/>
            <person name="Chen W."/>
            <person name="Xie M."/>
            <person name="Wang W."/>
            <person name="Hammond S."/>
            <person name="Andersen M.R."/>
            <person name="Neff N."/>
            <person name="Passarelli B."/>
            <person name="Koh W."/>
            <person name="Fan H.C."/>
            <person name="Wang J."/>
            <person name="Gui Y."/>
            <person name="Lee K.H."/>
            <person name="Betenbaugh M.J."/>
            <person name="Quake S.R."/>
            <person name="Famili I."/>
            <person name="Palsson B.O."/>
            <person name="Wang J."/>
        </authorList>
    </citation>
    <scope>NUCLEOTIDE SEQUENCE [LARGE SCALE GENOMIC DNA]</scope>
    <source>
        <strain evidence="4">CHO K1 cell line</strain>
    </source>
</reference>
<dbReference type="InterPro" id="IPR013500">
    <property type="entry name" value="TopoI_cat_euk"/>
</dbReference>
<dbReference type="InterPro" id="IPR051062">
    <property type="entry name" value="Topoisomerase_IB"/>
</dbReference>
<proteinExistence type="predicted"/>
<sequence>MENIQNTFKYIILNPSSKLKGEMDWHKYEVARRLRGVVNKIRAQYQADWKSPEMKKRQLAVALYFIDKV</sequence>
<dbReference type="GO" id="GO:0003677">
    <property type="term" value="F:DNA binding"/>
    <property type="evidence" value="ECO:0007669"/>
    <property type="project" value="UniProtKB-UniRule"/>
</dbReference>
<accession>G3IQ64</accession>
<dbReference type="PaxDb" id="10029-XP_007614822.1"/>
<dbReference type="STRING" id="10029.G3IQ64"/>
<dbReference type="FunFam" id="3.90.15.10:FF:000011">
    <property type="entry name" value="DNA topoisomerase I, mitochondrial"/>
    <property type="match status" value="1"/>
</dbReference>
<dbReference type="GO" id="GO:0006260">
    <property type="term" value="P:DNA replication"/>
    <property type="evidence" value="ECO:0007669"/>
    <property type="project" value="TreeGrafter"/>
</dbReference>
<dbReference type="GO" id="GO:0042645">
    <property type="term" value="C:mitochondrial nucleoid"/>
    <property type="evidence" value="ECO:0007669"/>
    <property type="project" value="TreeGrafter"/>
</dbReference>
<gene>
    <name evidence="3" type="ORF">I79_026158</name>
</gene>
<evidence type="ECO:0000256" key="1">
    <source>
        <dbReference type="PROSITE-ProRule" id="PRU01382"/>
    </source>
</evidence>
<feature type="domain" description="DNA topoisomerase I catalytic core eukaryotic-type" evidence="2">
    <location>
        <begin position="16"/>
        <end position="68"/>
    </location>
</feature>
<dbReference type="InParanoid" id="G3IQ64"/>
<dbReference type="Gene3D" id="3.90.15.10">
    <property type="entry name" value="Topoisomerase I, Chain A, domain 3"/>
    <property type="match status" value="1"/>
</dbReference>
<dbReference type="EMBL" id="JH028489">
    <property type="protein sequence ID" value="EGW15274.1"/>
    <property type="molecule type" value="Genomic_DNA"/>
</dbReference>
<name>G3IQ64_CRIGR</name>
<dbReference type="PROSITE" id="PS52038">
    <property type="entry name" value="TOPO_IB_2"/>
    <property type="match status" value="1"/>
</dbReference>
<dbReference type="AlphaFoldDB" id="G3IQ64"/>
<comment type="caution">
    <text evidence="1">Lacks conserved residue(s) required for the propagation of feature annotation.</text>
</comment>
<dbReference type="GO" id="GO:0006265">
    <property type="term" value="P:DNA topological change"/>
    <property type="evidence" value="ECO:0007669"/>
    <property type="project" value="InterPro"/>
</dbReference>
<keyword evidence="3" id="KW-0413">Isomerase</keyword>
<dbReference type="Pfam" id="PF01028">
    <property type="entry name" value="Topoisom_I"/>
    <property type="match status" value="1"/>
</dbReference>
<evidence type="ECO:0000313" key="3">
    <source>
        <dbReference type="EMBL" id="EGW15274.1"/>
    </source>
</evidence>
<dbReference type="GO" id="GO:0003917">
    <property type="term" value="F:DNA topoisomerase type I (single strand cut, ATP-independent) activity"/>
    <property type="evidence" value="ECO:0007669"/>
    <property type="project" value="InterPro"/>
</dbReference>
<dbReference type="SUPFAM" id="SSF56349">
    <property type="entry name" value="DNA breaking-rejoining enzymes"/>
    <property type="match status" value="1"/>
</dbReference>
<protein>
    <submittedName>
        <fullName evidence="3">DNA topoisomerase I, mitochondrial</fullName>
    </submittedName>
</protein>
<dbReference type="PANTHER" id="PTHR10290:SF1">
    <property type="entry name" value="DNA TOPOISOMERASE I, MITOCHONDRIAL"/>
    <property type="match status" value="1"/>
</dbReference>
<organism evidence="3 4">
    <name type="scientific">Cricetulus griseus</name>
    <name type="common">Chinese hamster</name>
    <name type="synonym">Cricetulus barabensis griseus</name>
    <dbReference type="NCBI Taxonomy" id="10029"/>
    <lineage>
        <taxon>Eukaryota</taxon>
        <taxon>Metazoa</taxon>
        <taxon>Chordata</taxon>
        <taxon>Craniata</taxon>
        <taxon>Vertebrata</taxon>
        <taxon>Euteleostomi</taxon>
        <taxon>Mammalia</taxon>
        <taxon>Eutheria</taxon>
        <taxon>Euarchontoglires</taxon>
        <taxon>Glires</taxon>
        <taxon>Rodentia</taxon>
        <taxon>Myomorpha</taxon>
        <taxon>Muroidea</taxon>
        <taxon>Cricetidae</taxon>
        <taxon>Cricetinae</taxon>
        <taxon>Cricetulus</taxon>
    </lineage>
</organism>
<dbReference type="InterPro" id="IPR014711">
    <property type="entry name" value="TopoI_cat_a-hlx-sub_euk"/>
</dbReference>
<evidence type="ECO:0000313" key="4">
    <source>
        <dbReference type="Proteomes" id="UP000001075"/>
    </source>
</evidence>
<dbReference type="PANTHER" id="PTHR10290">
    <property type="entry name" value="DNA TOPOISOMERASE I"/>
    <property type="match status" value="1"/>
</dbReference>
<keyword evidence="1" id="KW-0238">DNA-binding</keyword>
<dbReference type="Proteomes" id="UP000001075">
    <property type="component" value="Unassembled WGS sequence"/>
</dbReference>